<evidence type="ECO:0000256" key="1">
    <source>
        <dbReference type="ARBA" id="ARBA00004651"/>
    </source>
</evidence>
<keyword evidence="11" id="KW-0732">Signal</keyword>
<dbReference type="Pfam" id="PF01618">
    <property type="entry name" value="MotA_ExbB"/>
    <property type="match status" value="1"/>
</dbReference>
<evidence type="ECO:0000313" key="13">
    <source>
        <dbReference type="EMBL" id="SMF97081.1"/>
    </source>
</evidence>
<evidence type="ECO:0000256" key="4">
    <source>
        <dbReference type="ARBA" id="ARBA00022692"/>
    </source>
</evidence>
<sequence>MKPLRTLALMALLGGWTGPAAAGELDDLVRQVQQSQAREAQADQDRKARFLADKNQQQKLLKDTQAALAQAEAEGKALREAFAANEARIKAMGLELKTKGGELNQLFGTVREFSGKFKSDLAESLISAQYPGRAAALEPLVLGKEIPGLTQLEGLWLGVLQEMNESGKVVAYTGLFTDAAGGERTGTIRRIGPFTAVAGGKYLRYVPDYGKLVEPQRQPERDSLALATNLEHADGGPVLAAVDPSRGVLLDLAAQVPQGLGWLPKSLRGLLNNEVDLVIFGVLLLASVWALAVAVERWLFFKRVDVAAYPKASVLQTELTRHMTVIGTVAANAPYVGLLGTVLGIMMTFHRMGTEKSSMDVHSIMLGLSTALKATAIGLLVAIPCVVLNNALRRRIRELMAAHEVRHG</sequence>
<comment type="subcellular location">
    <subcellularLocation>
        <location evidence="1">Cell membrane</location>
        <topology evidence="1">Multi-pass membrane protein</topology>
    </subcellularLocation>
    <subcellularLocation>
        <location evidence="8">Membrane</location>
        <topology evidence="8">Multi-pass membrane protein</topology>
    </subcellularLocation>
</comment>
<dbReference type="AlphaFoldDB" id="A0A1Y6D3A5"/>
<evidence type="ECO:0000256" key="7">
    <source>
        <dbReference type="ARBA" id="ARBA00023136"/>
    </source>
</evidence>
<protein>
    <submittedName>
        <fullName evidence="13">Biopolymer transport protein ExbB</fullName>
    </submittedName>
</protein>
<feature type="transmembrane region" description="Helical" evidence="10">
    <location>
        <begin position="370"/>
        <end position="392"/>
    </location>
</feature>
<keyword evidence="14" id="KW-1185">Reference proteome</keyword>
<feature type="coiled-coil region" evidence="9">
    <location>
        <begin position="25"/>
        <end position="81"/>
    </location>
</feature>
<keyword evidence="2 8" id="KW-0813">Transport</keyword>
<dbReference type="GO" id="GO:0005886">
    <property type="term" value="C:plasma membrane"/>
    <property type="evidence" value="ECO:0007669"/>
    <property type="project" value="UniProtKB-SubCell"/>
</dbReference>
<feature type="domain" description="MotA/TolQ/ExbB proton channel" evidence="12">
    <location>
        <begin position="315"/>
        <end position="402"/>
    </location>
</feature>
<organism evidence="13 14">
    <name type="scientific">Methylomagnum ishizawai</name>
    <dbReference type="NCBI Taxonomy" id="1760988"/>
    <lineage>
        <taxon>Bacteria</taxon>
        <taxon>Pseudomonadati</taxon>
        <taxon>Pseudomonadota</taxon>
        <taxon>Gammaproteobacteria</taxon>
        <taxon>Methylococcales</taxon>
        <taxon>Methylococcaceae</taxon>
        <taxon>Methylomagnum</taxon>
    </lineage>
</organism>
<feature type="signal peptide" evidence="11">
    <location>
        <begin position="1"/>
        <end position="22"/>
    </location>
</feature>
<dbReference type="PANTHER" id="PTHR30625">
    <property type="entry name" value="PROTEIN TOLQ"/>
    <property type="match status" value="1"/>
</dbReference>
<evidence type="ECO:0000256" key="6">
    <source>
        <dbReference type="ARBA" id="ARBA00022989"/>
    </source>
</evidence>
<feature type="chain" id="PRO_5011008047" evidence="11">
    <location>
        <begin position="23"/>
        <end position="408"/>
    </location>
</feature>
<proteinExistence type="inferred from homology"/>
<dbReference type="EMBL" id="FXAM01000001">
    <property type="protein sequence ID" value="SMF97081.1"/>
    <property type="molecule type" value="Genomic_DNA"/>
</dbReference>
<evidence type="ECO:0000256" key="3">
    <source>
        <dbReference type="ARBA" id="ARBA00022475"/>
    </source>
</evidence>
<keyword evidence="6 10" id="KW-1133">Transmembrane helix</keyword>
<dbReference type="OrthoDB" id="4045at2"/>
<evidence type="ECO:0000256" key="11">
    <source>
        <dbReference type="SAM" id="SignalP"/>
    </source>
</evidence>
<accession>A0A1Y6D3A5</accession>
<dbReference type="InterPro" id="IPR002898">
    <property type="entry name" value="MotA_ExbB_proton_chnl"/>
</dbReference>
<comment type="similarity">
    <text evidence="8">Belongs to the exbB/tolQ family.</text>
</comment>
<keyword evidence="7 10" id="KW-0472">Membrane</keyword>
<gene>
    <name evidence="13" type="ORF">SAMN02949497_4500</name>
</gene>
<dbReference type="InterPro" id="IPR014172">
    <property type="entry name" value="TonB_ExbB_2"/>
</dbReference>
<evidence type="ECO:0000256" key="8">
    <source>
        <dbReference type="RuleBase" id="RU004057"/>
    </source>
</evidence>
<dbReference type="RefSeq" id="WP_085215902.1">
    <property type="nucleotide sequence ID" value="NZ_FXAM01000001.1"/>
</dbReference>
<keyword evidence="4 10" id="KW-0812">Transmembrane</keyword>
<name>A0A1Y6D3A5_9GAMM</name>
<feature type="transmembrane region" description="Helical" evidence="10">
    <location>
        <begin position="277"/>
        <end position="295"/>
    </location>
</feature>
<dbReference type="NCBIfam" id="TIGR02805">
    <property type="entry name" value="exbB2"/>
    <property type="match status" value="1"/>
</dbReference>
<evidence type="ECO:0000256" key="10">
    <source>
        <dbReference type="SAM" id="Phobius"/>
    </source>
</evidence>
<evidence type="ECO:0000256" key="2">
    <source>
        <dbReference type="ARBA" id="ARBA00022448"/>
    </source>
</evidence>
<reference evidence="13 14" key="1">
    <citation type="submission" date="2016-12" db="EMBL/GenBank/DDBJ databases">
        <authorList>
            <person name="Song W.-J."/>
            <person name="Kurnit D.M."/>
        </authorList>
    </citation>
    <scope>NUCLEOTIDE SEQUENCE [LARGE SCALE GENOMIC DNA]</scope>
    <source>
        <strain evidence="13 14">175</strain>
    </source>
</reference>
<keyword evidence="3" id="KW-1003">Cell membrane</keyword>
<dbReference type="GO" id="GO:0017038">
    <property type="term" value="P:protein import"/>
    <property type="evidence" value="ECO:0007669"/>
    <property type="project" value="TreeGrafter"/>
</dbReference>
<evidence type="ECO:0000256" key="5">
    <source>
        <dbReference type="ARBA" id="ARBA00022927"/>
    </source>
</evidence>
<dbReference type="PANTHER" id="PTHR30625:SF15">
    <property type="entry name" value="BIOPOLYMER TRANSPORT PROTEIN EXBB"/>
    <property type="match status" value="1"/>
</dbReference>
<keyword evidence="5 8" id="KW-0653">Protein transport</keyword>
<dbReference type="InterPro" id="IPR050790">
    <property type="entry name" value="ExbB/TolQ_transport"/>
</dbReference>
<keyword evidence="9" id="KW-0175">Coiled coil</keyword>
<evidence type="ECO:0000259" key="12">
    <source>
        <dbReference type="Pfam" id="PF01618"/>
    </source>
</evidence>
<dbReference type="STRING" id="1760988.SAMN02949497_4500"/>
<evidence type="ECO:0000256" key="9">
    <source>
        <dbReference type="SAM" id="Coils"/>
    </source>
</evidence>
<evidence type="ECO:0000313" key="14">
    <source>
        <dbReference type="Proteomes" id="UP000192923"/>
    </source>
</evidence>
<feature type="transmembrane region" description="Helical" evidence="10">
    <location>
        <begin position="329"/>
        <end position="350"/>
    </location>
</feature>
<dbReference type="GO" id="GO:0055085">
    <property type="term" value="P:transmembrane transport"/>
    <property type="evidence" value="ECO:0007669"/>
    <property type="project" value="InterPro"/>
</dbReference>
<dbReference type="Proteomes" id="UP000192923">
    <property type="component" value="Unassembled WGS sequence"/>
</dbReference>